<comment type="subcellular location">
    <subcellularLocation>
        <location evidence="1">Membrane</location>
        <topology evidence="1">Single-pass type I membrane protein</topology>
    </subcellularLocation>
</comment>
<reference evidence="24" key="1">
    <citation type="journal article" date="2023" name="Nat. Commun.">
        <title>Diploid and tetraploid genomes of Acorus and the evolution of monocots.</title>
        <authorList>
            <person name="Ma L."/>
            <person name="Liu K.W."/>
            <person name="Li Z."/>
            <person name="Hsiao Y.Y."/>
            <person name="Qi Y."/>
            <person name="Fu T."/>
            <person name="Tang G.D."/>
            <person name="Zhang D."/>
            <person name="Sun W.H."/>
            <person name="Liu D.K."/>
            <person name="Li Y."/>
            <person name="Chen G.Z."/>
            <person name="Liu X.D."/>
            <person name="Liao X.Y."/>
            <person name="Jiang Y.T."/>
            <person name="Yu X."/>
            <person name="Hao Y."/>
            <person name="Huang J."/>
            <person name="Zhao X.W."/>
            <person name="Ke S."/>
            <person name="Chen Y.Y."/>
            <person name="Wu W.L."/>
            <person name="Hsu J.L."/>
            <person name="Lin Y.F."/>
            <person name="Huang M.D."/>
            <person name="Li C.Y."/>
            <person name="Huang L."/>
            <person name="Wang Z.W."/>
            <person name="Zhao X."/>
            <person name="Zhong W.Y."/>
            <person name="Peng D.H."/>
            <person name="Ahmad S."/>
            <person name="Lan S."/>
            <person name="Zhang J.S."/>
            <person name="Tsai W.C."/>
            <person name="Van de Peer Y."/>
            <person name="Liu Z.J."/>
        </authorList>
    </citation>
    <scope>NUCLEOTIDE SEQUENCE</scope>
    <source>
        <strain evidence="24">CP</strain>
    </source>
</reference>
<dbReference type="EC" id="2.7.11.1" evidence="2"/>
<keyword evidence="10 24" id="KW-0418">Kinase</keyword>
<evidence type="ECO:0000256" key="12">
    <source>
        <dbReference type="ARBA" id="ARBA00022989"/>
    </source>
</evidence>
<evidence type="ECO:0000256" key="13">
    <source>
        <dbReference type="ARBA" id="ARBA00023136"/>
    </source>
</evidence>
<dbReference type="Gene3D" id="2.90.10.30">
    <property type="match status" value="1"/>
</dbReference>
<dbReference type="AlphaFoldDB" id="A0AAV9CGP1"/>
<dbReference type="SUPFAM" id="SSF56112">
    <property type="entry name" value="Protein kinase-like (PK-like)"/>
    <property type="match status" value="2"/>
</dbReference>
<evidence type="ECO:0000256" key="1">
    <source>
        <dbReference type="ARBA" id="ARBA00004479"/>
    </source>
</evidence>
<proteinExistence type="predicted"/>
<dbReference type="InterPro" id="IPR000719">
    <property type="entry name" value="Prot_kinase_dom"/>
</dbReference>
<dbReference type="PANTHER" id="PTHR47976">
    <property type="entry name" value="G-TYPE LECTIN S-RECEPTOR-LIKE SERINE/THREONINE-PROTEIN KINASE SD2-5"/>
    <property type="match status" value="1"/>
</dbReference>
<dbReference type="GO" id="GO:0016020">
    <property type="term" value="C:membrane"/>
    <property type="evidence" value="ECO:0007669"/>
    <property type="project" value="UniProtKB-SubCell"/>
</dbReference>
<dbReference type="Gene3D" id="1.10.510.10">
    <property type="entry name" value="Transferase(Phosphotransferase) domain 1"/>
    <property type="match status" value="2"/>
</dbReference>
<evidence type="ECO:0000256" key="16">
    <source>
        <dbReference type="ARBA" id="ARBA00023180"/>
    </source>
</evidence>
<dbReference type="Gene3D" id="3.30.200.20">
    <property type="entry name" value="Phosphorylase Kinase, domain 1"/>
    <property type="match status" value="1"/>
</dbReference>
<dbReference type="EMBL" id="JAUJYO010000019">
    <property type="protein sequence ID" value="KAK1287814.1"/>
    <property type="molecule type" value="Genomic_DNA"/>
</dbReference>
<feature type="transmembrane region" description="Helical" evidence="21">
    <location>
        <begin position="177"/>
        <end position="204"/>
    </location>
</feature>
<accession>A0AAV9CGP1</accession>
<feature type="domain" description="Bulb-type lectin" evidence="23">
    <location>
        <begin position="491"/>
        <end position="612"/>
    </location>
</feature>
<dbReference type="FunFam" id="2.90.10.10:FF:000013">
    <property type="entry name" value="G-type lectin S-receptor-like serine/threonine-protein kinase LECRK1"/>
    <property type="match status" value="1"/>
</dbReference>
<evidence type="ECO:0000256" key="18">
    <source>
        <dbReference type="ARBA" id="ARBA00048679"/>
    </source>
</evidence>
<dbReference type="Pfam" id="PF01453">
    <property type="entry name" value="B_lectin"/>
    <property type="match status" value="1"/>
</dbReference>
<dbReference type="PROSITE" id="PS00108">
    <property type="entry name" value="PROTEIN_KINASE_ST"/>
    <property type="match status" value="1"/>
</dbReference>
<keyword evidence="8" id="KW-0430">Lectin</keyword>
<dbReference type="InterPro" id="IPR036426">
    <property type="entry name" value="Bulb-type_lectin_dom_sf"/>
</dbReference>
<evidence type="ECO:0000313" key="25">
    <source>
        <dbReference type="Proteomes" id="UP001180020"/>
    </source>
</evidence>
<dbReference type="InterPro" id="IPR008271">
    <property type="entry name" value="Ser/Thr_kinase_AS"/>
</dbReference>
<keyword evidence="3" id="KW-0723">Serine/threonine-protein kinase</keyword>
<dbReference type="Gene3D" id="2.90.10.10">
    <property type="entry name" value="Bulb-type lectin domain"/>
    <property type="match status" value="1"/>
</dbReference>
<evidence type="ECO:0000256" key="9">
    <source>
        <dbReference type="ARBA" id="ARBA00022741"/>
    </source>
</evidence>
<feature type="region of interest" description="Disordered" evidence="20">
    <location>
        <begin position="479"/>
        <end position="504"/>
    </location>
</feature>
<evidence type="ECO:0000313" key="24">
    <source>
        <dbReference type="EMBL" id="KAK1287814.1"/>
    </source>
</evidence>
<keyword evidence="7" id="KW-0732">Signal</keyword>
<keyword evidence="12 21" id="KW-1133">Transmembrane helix</keyword>
<dbReference type="InterPro" id="IPR001245">
    <property type="entry name" value="Ser-Thr/Tyr_kinase_cat_dom"/>
</dbReference>
<evidence type="ECO:0000256" key="19">
    <source>
        <dbReference type="PROSITE-ProRule" id="PRU10141"/>
    </source>
</evidence>
<keyword evidence="15" id="KW-0675">Receptor</keyword>
<dbReference type="PANTHER" id="PTHR47976:SF108">
    <property type="entry name" value="G-TYPE LECTIN S-RECEPTOR-LIKE SERINE_THREONINE-PROTEIN KINASE LECRK1"/>
    <property type="match status" value="1"/>
</dbReference>
<dbReference type="Pfam" id="PF00069">
    <property type="entry name" value="Pkinase"/>
    <property type="match status" value="1"/>
</dbReference>
<evidence type="ECO:0000259" key="23">
    <source>
        <dbReference type="PROSITE" id="PS50927"/>
    </source>
</evidence>
<protein>
    <recommendedName>
        <fullName evidence="2">non-specific serine/threonine protein kinase</fullName>
        <ecNumber evidence="2">2.7.11.1</ecNumber>
    </recommendedName>
</protein>
<feature type="domain" description="Protein kinase" evidence="22">
    <location>
        <begin position="657"/>
        <end position="1032"/>
    </location>
</feature>
<dbReference type="SMART" id="SM00108">
    <property type="entry name" value="B_lectin"/>
    <property type="match status" value="1"/>
</dbReference>
<keyword evidence="25" id="KW-1185">Reference proteome</keyword>
<dbReference type="GO" id="GO:0051707">
    <property type="term" value="P:response to other organism"/>
    <property type="evidence" value="ECO:0007669"/>
    <property type="project" value="UniProtKB-ARBA"/>
</dbReference>
<dbReference type="SUPFAM" id="SSF51110">
    <property type="entry name" value="alpha-D-mannose-specific plant lectins"/>
    <property type="match status" value="1"/>
</dbReference>
<comment type="caution">
    <text evidence="24">The sequence shown here is derived from an EMBL/GenBank/DDBJ whole genome shotgun (WGS) entry which is preliminary data.</text>
</comment>
<gene>
    <name evidence="24" type="primary">RLK1</name>
    <name evidence="24" type="ORF">QJS10_CPB19g00993</name>
</gene>
<keyword evidence="6 21" id="KW-0812">Transmembrane</keyword>
<feature type="binding site" evidence="19">
    <location>
        <position position="269"/>
    </location>
    <ligand>
        <name>ATP</name>
        <dbReference type="ChEBI" id="CHEBI:30616"/>
    </ligand>
</feature>
<dbReference type="PROSITE" id="PS50011">
    <property type="entry name" value="PROTEIN_KINASE_DOM"/>
    <property type="match status" value="2"/>
</dbReference>
<evidence type="ECO:0000256" key="6">
    <source>
        <dbReference type="ARBA" id="ARBA00022692"/>
    </source>
</evidence>
<keyword evidence="11 19" id="KW-0067">ATP-binding</keyword>
<evidence type="ECO:0000256" key="11">
    <source>
        <dbReference type="ARBA" id="ARBA00022840"/>
    </source>
</evidence>
<keyword evidence="4" id="KW-0245">EGF-like domain</keyword>
<dbReference type="GO" id="GO:0004674">
    <property type="term" value="F:protein serine/threonine kinase activity"/>
    <property type="evidence" value="ECO:0007669"/>
    <property type="project" value="UniProtKB-KW"/>
</dbReference>
<dbReference type="CDD" id="cd01098">
    <property type="entry name" value="PAN_AP_plant"/>
    <property type="match status" value="1"/>
</dbReference>
<dbReference type="PROSITE" id="PS50927">
    <property type="entry name" value="BULB_LECTIN"/>
    <property type="match status" value="1"/>
</dbReference>
<dbReference type="InterPro" id="IPR017441">
    <property type="entry name" value="Protein_kinase_ATP_BS"/>
</dbReference>
<name>A0AAV9CGP1_ACOCL</name>
<evidence type="ECO:0000256" key="15">
    <source>
        <dbReference type="ARBA" id="ARBA00023170"/>
    </source>
</evidence>
<dbReference type="InterPro" id="IPR051343">
    <property type="entry name" value="G-type_lectin_kinases/EP1-like"/>
</dbReference>
<dbReference type="FunFam" id="1.10.510.10:FF:000237">
    <property type="entry name" value="G-type lectin S-receptor-like serine/threonine-protein kinase"/>
    <property type="match status" value="1"/>
</dbReference>
<reference evidence="24" key="2">
    <citation type="submission" date="2023-06" db="EMBL/GenBank/DDBJ databases">
        <authorList>
            <person name="Ma L."/>
            <person name="Liu K.-W."/>
            <person name="Li Z."/>
            <person name="Hsiao Y.-Y."/>
            <person name="Qi Y."/>
            <person name="Fu T."/>
            <person name="Tang G."/>
            <person name="Zhang D."/>
            <person name="Sun W.-H."/>
            <person name="Liu D.-K."/>
            <person name="Li Y."/>
            <person name="Chen G.-Z."/>
            <person name="Liu X.-D."/>
            <person name="Liao X.-Y."/>
            <person name="Jiang Y.-T."/>
            <person name="Yu X."/>
            <person name="Hao Y."/>
            <person name="Huang J."/>
            <person name="Zhao X.-W."/>
            <person name="Ke S."/>
            <person name="Chen Y.-Y."/>
            <person name="Wu W.-L."/>
            <person name="Hsu J.-L."/>
            <person name="Lin Y.-F."/>
            <person name="Huang M.-D."/>
            <person name="Li C.-Y."/>
            <person name="Huang L."/>
            <person name="Wang Z.-W."/>
            <person name="Zhao X."/>
            <person name="Zhong W.-Y."/>
            <person name="Peng D.-H."/>
            <person name="Ahmad S."/>
            <person name="Lan S."/>
            <person name="Zhang J.-S."/>
            <person name="Tsai W.-C."/>
            <person name="Van De Peer Y."/>
            <person name="Liu Z.-J."/>
        </authorList>
    </citation>
    <scope>NUCLEOTIDE SEQUENCE</scope>
    <source>
        <strain evidence="24">CP</strain>
        <tissue evidence="24">Leaves</tissue>
    </source>
</reference>
<comment type="catalytic activity">
    <reaction evidence="18">
        <text>L-seryl-[protein] + ATP = O-phospho-L-seryl-[protein] + ADP + H(+)</text>
        <dbReference type="Rhea" id="RHEA:17989"/>
        <dbReference type="Rhea" id="RHEA-COMP:9863"/>
        <dbReference type="Rhea" id="RHEA-COMP:11604"/>
        <dbReference type="ChEBI" id="CHEBI:15378"/>
        <dbReference type="ChEBI" id="CHEBI:29999"/>
        <dbReference type="ChEBI" id="CHEBI:30616"/>
        <dbReference type="ChEBI" id="CHEBI:83421"/>
        <dbReference type="ChEBI" id="CHEBI:456216"/>
        <dbReference type="EC" id="2.7.11.1"/>
    </reaction>
</comment>
<dbReference type="SMART" id="SM00220">
    <property type="entry name" value="S_TKc"/>
    <property type="match status" value="1"/>
</dbReference>
<feature type="compositionally biased region" description="Polar residues" evidence="20">
    <location>
        <begin position="481"/>
        <end position="492"/>
    </location>
</feature>
<keyword evidence="16" id="KW-0325">Glycoprotein</keyword>
<keyword evidence="9 19" id="KW-0547">Nucleotide-binding</keyword>
<evidence type="ECO:0000256" key="8">
    <source>
        <dbReference type="ARBA" id="ARBA00022734"/>
    </source>
</evidence>
<feature type="domain" description="Protein kinase" evidence="22">
    <location>
        <begin position="238"/>
        <end position="500"/>
    </location>
</feature>
<feature type="compositionally biased region" description="Low complexity" evidence="20">
    <location>
        <begin position="493"/>
        <end position="504"/>
    </location>
</feature>
<dbReference type="Pfam" id="PF07714">
    <property type="entry name" value="PK_Tyr_Ser-Thr"/>
    <property type="match status" value="1"/>
</dbReference>
<dbReference type="Proteomes" id="UP001180020">
    <property type="component" value="Unassembled WGS sequence"/>
</dbReference>
<organism evidence="24 25">
    <name type="scientific">Acorus calamus</name>
    <name type="common">Sweet flag</name>
    <dbReference type="NCBI Taxonomy" id="4465"/>
    <lineage>
        <taxon>Eukaryota</taxon>
        <taxon>Viridiplantae</taxon>
        <taxon>Streptophyta</taxon>
        <taxon>Embryophyta</taxon>
        <taxon>Tracheophyta</taxon>
        <taxon>Spermatophyta</taxon>
        <taxon>Magnoliopsida</taxon>
        <taxon>Liliopsida</taxon>
        <taxon>Acoraceae</taxon>
        <taxon>Acorus</taxon>
    </lineage>
</organism>
<dbReference type="InterPro" id="IPR001480">
    <property type="entry name" value="Bulb-type_lectin_dom"/>
</dbReference>
<dbReference type="GO" id="GO:0005524">
    <property type="term" value="F:ATP binding"/>
    <property type="evidence" value="ECO:0007669"/>
    <property type="project" value="UniProtKB-UniRule"/>
</dbReference>
<dbReference type="CDD" id="cd00028">
    <property type="entry name" value="B_lectin"/>
    <property type="match status" value="1"/>
</dbReference>
<evidence type="ECO:0000256" key="20">
    <source>
        <dbReference type="SAM" id="MobiDB-lite"/>
    </source>
</evidence>
<evidence type="ECO:0000256" key="14">
    <source>
        <dbReference type="ARBA" id="ARBA00023157"/>
    </source>
</evidence>
<evidence type="ECO:0000259" key="22">
    <source>
        <dbReference type="PROSITE" id="PS50011"/>
    </source>
</evidence>
<keyword evidence="13 21" id="KW-0472">Membrane</keyword>
<evidence type="ECO:0000256" key="10">
    <source>
        <dbReference type="ARBA" id="ARBA00022777"/>
    </source>
</evidence>
<evidence type="ECO:0000256" key="5">
    <source>
        <dbReference type="ARBA" id="ARBA00022679"/>
    </source>
</evidence>
<comment type="catalytic activity">
    <reaction evidence="17">
        <text>L-threonyl-[protein] + ATP = O-phospho-L-threonyl-[protein] + ADP + H(+)</text>
        <dbReference type="Rhea" id="RHEA:46608"/>
        <dbReference type="Rhea" id="RHEA-COMP:11060"/>
        <dbReference type="Rhea" id="RHEA-COMP:11605"/>
        <dbReference type="ChEBI" id="CHEBI:15378"/>
        <dbReference type="ChEBI" id="CHEBI:30013"/>
        <dbReference type="ChEBI" id="CHEBI:30616"/>
        <dbReference type="ChEBI" id="CHEBI:61977"/>
        <dbReference type="ChEBI" id="CHEBI:456216"/>
        <dbReference type="EC" id="2.7.11.1"/>
    </reaction>
</comment>
<keyword evidence="14" id="KW-1015">Disulfide bond</keyword>
<dbReference type="FunFam" id="2.90.10.30:FF:000001">
    <property type="entry name" value="Serine/threonine-protein kinase"/>
    <property type="match status" value="1"/>
</dbReference>
<evidence type="ECO:0000256" key="7">
    <source>
        <dbReference type="ARBA" id="ARBA00022729"/>
    </source>
</evidence>
<sequence>MSTWNNAWSLMWSVASDNCTASKADLGSGVCGFNSYCKPDTSQNTCECPKGYSFFDEDLKYKGCKPDFTAQSCDVDESRMYRLEEMLDTDWPNGDYEQYNPISEDQCRSLCLEDCFYAVAIFGQYGCWKKKLPLSNGRVQIGRGTALIKVSIGNSTTSPPPPLLPDSNGRHKDRRPLVIVGSLLLGISAFLNIIFISAILTFFLCPYNKIARMPRRDMNILEVNLQSFSYKELEDATDKFREELGRGTFGIVYKGILNSSPAIHVAVKKLDKMAEGTERFENEVKEFENEVTTIGRTHHKNLVRLIGYCNEGSNRLLVYEFMCNGSLMGFLYGGGSKPEWHQRLKIAFGIARGLAYLHEECRSQIIHCDIKPHNILLDDAFEAKISDFGLAKLLKTNQTRTTTGIRGTKGYVAPEWFKNMAITAKVDVYSFGVMLLEIICCRKNVELEMGNEEAAILTDWAYDCYREVRLDALVNSDEETSTAQTHTNISLGSSLSTPTTKTTPSWTSPSGDFAFGFLPLPNNTTLFLLAIYINNNIPEKTIVWSANGDNPVPAGSNVTLTSNGQLVLSDPNGQQPWTSNTGGGGVTHAAMLDNGNFVLATANSSNNAWESFDQPTDTILPSQELGLGSTLLAHITETNYSSGRFTLRVQTDGNLVLYYIDQITKNNYGDYWASNTVGSGVKLVFNVSGSVYFALQNNTVFNVTESGVSAKDYYQRAMLDHDGVFRQYIYPKTNMSTQNDAIWSPVDSVASDICTASTFDLGSGVCGFNSYCKQNTTQNTCECPKGYSFFDEDLKYKGCKPDFTAQSCDVDESRMYRLEEMFDTDWPNADYEQYNPIDEDRCRSLCLEDCFCAVAIFRQGSCWKKKLPLSNGRVQIGRGKAFIKVSIDFGLAKLLKTDQTRTTTGIRGTKGYVAPEWFKNMAITAKVDVYSFGVMLLEIIYCRKNVELEMGNEEAAILTDWAYDCYREGRLDALVNSDEEVMSDTPRLERFLKVALWCIQEDPSLRPPMKKVSQMLEGAVEVAVPPDPSSFISSIN</sequence>
<dbReference type="FunFam" id="3.30.200.20:FF:000059">
    <property type="entry name" value="S-receptor-like serine/threonine-protein kinase"/>
    <property type="match status" value="1"/>
</dbReference>
<evidence type="ECO:0000256" key="17">
    <source>
        <dbReference type="ARBA" id="ARBA00047899"/>
    </source>
</evidence>
<evidence type="ECO:0000256" key="2">
    <source>
        <dbReference type="ARBA" id="ARBA00012513"/>
    </source>
</evidence>
<keyword evidence="5" id="KW-0808">Transferase</keyword>
<dbReference type="PROSITE" id="PS00107">
    <property type="entry name" value="PROTEIN_KINASE_ATP"/>
    <property type="match status" value="1"/>
</dbReference>
<evidence type="ECO:0000256" key="3">
    <source>
        <dbReference type="ARBA" id="ARBA00022527"/>
    </source>
</evidence>
<evidence type="ECO:0000256" key="4">
    <source>
        <dbReference type="ARBA" id="ARBA00022536"/>
    </source>
</evidence>
<evidence type="ECO:0000256" key="21">
    <source>
        <dbReference type="SAM" id="Phobius"/>
    </source>
</evidence>
<dbReference type="InterPro" id="IPR011009">
    <property type="entry name" value="Kinase-like_dom_sf"/>
</dbReference>
<dbReference type="GO" id="GO:0030246">
    <property type="term" value="F:carbohydrate binding"/>
    <property type="evidence" value="ECO:0007669"/>
    <property type="project" value="UniProtKB-KW"/>
</dbReference>